<keyword evidence="13 15" id="KW-0472">Membrane</keyword>
<evidence type="ECO:0000256" key="13">
    <source>
        <dbReference type="ARBA" id="ARBA00023136"/>
    </source>
</evidence>
<dbReference type="InterPro" id="IPR050269">
    <property type="entry name" value="ComplexI_Subunit6"/>
</dbReference>
<dbReference type="PANTHER" id="PTHR11435">
    <property type="entry name" value="NADH UBIQUINONE OXIDOREDUCTASE SUBUNIT ND6"/>
    <property type="match status" value="1"/>
</dbReference>
<keyword evidence="10 15" id="KW-1133">Transmembrane helix</keyword>
<keyword evidence="5 15" id="KW-0813">Transport</keyword>
<evidence type="ECO:0000256" key="12">
    <source>
        <dbReference type="ARBA" id="ARBA00023128"/>
    </source>
</evidence>
<evidence type="ECO:0000256" key="4">
    <source>
        <dbReference type="ARBA" id="ARBA00021095"/>
    </source>
</evidence>
<evidence type="ECO:0000256" key="6">
    <source>
        <dbReference type="ARBA" id="ARBA00022660"/>
    </source>
</evidence>
<feature type="region of interest" description="Disordered" evidence="16">
    <location>
        <begin position="149"/>
        <end position="170"/>
    </location>
</feature>
<proteinExistence type="inferred from homology"/>
<reference evidence="17" key="1">
    <citation type="submission" date="2012-06" db="EMBL/GenBank/DDBJ databases">
        <title>Mitogenomics of the Coleoptera under dense taxon sampling.</title>
        <authorList>
            <person name="Timmermans M.J.T.N."/>
            <person name="Lim J."/>
            <person name="Dodsworth S."/>
            <person name="Haran J."/>
            <person name="Ahrens D."/>
            <person name="Bocak L."/>
            <person name="London A."/>
            <person name="Culverwell L."/>
            <person name="Vogler A.P."/>
        </authorList>
    </citation>
    <scope>NUCLEOTIDE SEQUENCE</scope>
</reference>
<protein>
    <recommendedName>
        <fullName evidence="4 15">NADH-ubiquinone oxidoreductase chain 6</fullName>
        <ecNumber evidence="3 15">7.1.1.2</ecNumber>
    </recommendedName>
</protein>
<gene>
    <name evidence="17" type="primary">nad6</name>
</gene>
<dbReference type="GO" id="GO:0031966">
    <property type="term" value="C:mitochondrial membrane"/>
    <property type="evidence" value="ECO:0007669"/>
    <property type="project" value="UniProtKB-SubCell"/>
</dbReference>
<keyword evidence="15" id="KW-0830">Ubiquinone</keyword>
<feature type="transmembrane region" description="Helical" evidence="15">
    <location>
        <begin position="47"/>
        <end position="66"/>
    </location>
</feature>
<keyword evidence="8 15" id="KW-1278">Translocase</keyword>
<comment type="subcellular location">
    <subcellularLocation>
        <location evidence="1 15">Mitochondrion membrane</location>
        <topology evidence="1 15">Multi-pass membrane protein</topology>
    </subcellularLocation>
</comment>
<evidence type="ECO:0000256" key="2">
    <source>
        <dbReference type="ARBA" id="ARBA00005698"/>
    </source>
</evidence>
<dbReference type="EMBL" id="JX412774">
    <property type="protein sequence ID" value="ALO76680.1"/>
    <property type="molecule type" value="Genomic_DNA"/>
</dbReference>
<dbReference type="EC" id="7.1.1.2" evidence="3 15"/>
<dbReference type="PANTHER" id="PTHR11435:SF1">
    <property type="entry name" value="NADH-UBIQUINONE OXIDOREDUCTASE CHAIN 6"/>
    <property type="match status" value="1"/>
</dbReference>
<evidence type="ECO:0000256" key="11">
    <source>
        <dbReference type="ARBA" id="ARBA00023027"/>
    </source>
</evidence>
<dbReference type="Pfam" id="PF00499">
    <property type="entry name" value="Oxidored_q3"/>
    <property type="match status" value="1"/>
</dbReference>
<evidence type="ECO:0000256" key="14">
    <source>
        <dbReference type="ARBA" id="ARBA00049551"/>
    </source>
</evidence>
<dbReference type="AlphaFoldDB" id="A0A0S2MPN4"/>
<evidence type="ECO:0000256" key="1">
    <source>
        <dbReference type="ARBA" id="ARBA00004225"/>
    </source>
</evidence>
<keyword evidence="9 15" id="KW-0249">Electron transport</keyword>
<keyword evidence="11 15" id="KW-0520">NAD</keyword>
<accession>A0A0S2MPN4</accession>
<sequence length="170" mass="19858">MNMILYMLTINSILILFTSHPLSAGIILLIQTILVSLMIGIMSTNFWYSYIFLLILVGGMMILFMYMTSIASNEKFKLNIKILLTFPLMLFFSWNLNMFINNNTMMYNCNKIINLNMNKIINFPMNQNSNNYSFMFINYINCHSKNNKNKKKCNSTNKMTNDNSKKISIT</sequence>
<evidence type="ECO:0000256" key="10">
    <source>
        <dbReference type="ARBA" id="ARBA00022989"/>
    </source>
</evidence>
<comment type="catalytic activity">
    <reaction evidence="14 15">
        <text>a ubiquinone + NADH + 5 H(+)(in) = a ubiquinol + NAD(+) + 4 H(+)(out)</text>
        <dbReference type="Rhea" id="RHEA:29091"/>
        <dbReference type="Rhea" id="RHEA-COMP:9565"/>
        <dbReference type="Rhea" id="RHEA-COMP:9566"/>
        <dbReference type="ChEBI" id="CHEBI:15378"/>
        <dbReference type="ChEBI" id="CHEBI:16389"/>
        <dbReference type="ChEBI" id="CHEBI:17976"/>
        <dbReference type="ChEBI" id="CHEBI:57540"/>
        <dbReference type="ChEBI" id="CHEBI:57945"/>
        <dbReference type="EC" id="7.1.1.2"/>
    </reaction>
</comment>
<evidence type="ECO:0000256" key="3">
    <source>
        <dbReference type="ARBA" id="ARBA00012944"/>
    </source>
</evidence>
<evidence type="ECO:0000313" key="17">
    <source>
        <dbReference type="EMBL" id="ALO76680.1"/>
    </source>
</evidence>
<keyword evidence="7 15" id="KW-0812">Transmembrane</keyword>
<comment type="function">
    <text evidence="15">Core subunit of the mitochondrial membrane respiratory chain NADH dehydrogenase (Complex I) which catalyzes electron transfer from NADH through the respiratory chain, using ubiquinone as an electron acceptor. Essential for the catalytic activity and assembly of complex I.</text>
</comment>
<dbReference type="GO" id="GO:0008137">
    <property type="term" value="F:NADH dehydrogenase (ubiquinone) activity"/>
    <property type="evidence" value="ECO:0007669"/>
    <property type="project" value="UniProtKB-UniRule"/>
</dbReference>
<evidence type="ECO:0000256" key="8">
    <source>
        <dbReference type="ARBA" id="ARBA00022967"/>
    </source>
</evidence>
<feature type="transmembrane region" description="Helical" evidence="15">
    <location>
        <begin position="12"/>
        <end position="41"/>
    </location>
</feature>
<name>A0A0S2MPN4_9CUCU</name>
<keyword evidence="12 15" id="KW-0496">Mitochondrion</keyword>
<feature type="transmembrane region" description="Helical" evidence="15">
    <location>
        <begin position="78"/>
        <end position="100"/>
    </location>
</feature>
<evidence type="ECO:0000256" key="5">
    <source>
        <dbReference type="ARBA" id="ARBA00022448"/>
    </source>
</evidence>
<evidence type="ECO:0000256" key="15">
    <source>
        <dbReference type="RuleBase" id="RU004430"/>
    </source>
</evidence>
<keyword evidence="6 15" id="KW-0679">Respiratory chain</keyword>
<geneLocation type="mitochondrion" evidence="17"/>
<evidence type="ECO:0000256" key="16">
    <source>
        <dbReference type="SAM" id="MobiDB-lite"/>
    </source>
</evidence>
<dbReference type="InterPro" id="IPR001457">
    <property type="entry name" value="NADH_UbQ/plastoQ_OxRdtase_su6"/>
</dbReference>
<evidence type="ECO:0000256" key="9">
    <source>
        <dbReference type="ARBA" id="ARBA00022982"/>
    </source>
</evidence>
<evidence type="ECO:0000256" key="7">
    <source>
        <dbReference type="ARBA" id="ARBA00022692"/>
    </source>
</evidence>
<organism evidence="17">
    <name type="scientific">Paratenetus tropicalis</name>
    <dbReference type="NCBI Taxonomy" id="1205666"/>
    <lineage>
        <taxon>Eukaryota</taxon>
        <taxon>Metazoa</taxon>
        <taxon>Ecdysozoa</taxon>
        <taxon>Arthropoda</taxon>
        <taxon>Hexapoda</taxon>
        <taxon>Insecta</taxon>
        <taxon>Pterygota</taxon>
        <taxon>Neoptera</taxon>
        <taxon>Endopterygota</taxon>
        <taxon>Coleoptera</taxon>
        <taxon>Polyphaga</taxon>
        <taxon>Cucujiformia</taxon>
        <taxon>Tenebrionidae</taxon>
        <taxon>Paratenetus</taxon>
    </lineage>
</organism>
<comment type="similarity">
    <text evidence="2 15">Belongs to the complex I subunit 6 family.</text>
</comment>